<dbReference type="InterPro" id="IPR029787">
    <property type="entry name" value="Nucleotide_cyclase"/>
</dbReference>
<dbReference type="Pfam" id="PF01590">
    <property type="entry name" value="GAF"/>
    <property type="match status" value="1"/>
</dbReference>
<name>A0A5B8QVB1_9GAMM</name>
<dbReference type="InterPro" id="IPR029016">
    <property type="entry name" value="GAF-like_dom_sf"/>
</dbReference>
<dbReference type="PANTHER" id="PTHR43102">
    <property type="entry name" value="SLR1143 PROTEIN"/>
    <property type="match status" value="1"/>
</dbReference>
<dbReference type="RefSeq" id="WP_208661793.1">
    <property type="nucleotide sequence ID" value="NZ_CP031775.2"/>
</dbReference>
<dbReference type="Gene3D" id="3.30.70.270">
    <property type="match status" value="1"/>
</dbReference>
<protein>
    <submittedName>
        <fullName evidence="2">Sensor domain-containing diguanylate cyclase</fullName>
    </submittedName>
</protein>
<dbReference type="SMART" id="SM00267">
    <property type="entry name" value="GGDEF"/>
    <property type="match status" value="1"/>
</dbReference>
<proteinExistence type="predicted"/>
<evidence type="ECO:0000313" key="2">
    <source>
        <dbReference type="EMBL" id="QDZ90002.1"/>
    </source>
</evidence>
<dbReference type="Pfam" id="PF00990">
    <property type="entry name" value="GGDEF"/>
    <property type="match status" value="1"/>
</dbReference>
<evidence type="ECO:0000313" key="3">
    <source>
        <dbReference type="Proteomes" id="UP000321124"/>
    </source>
</evidence>
<sequence>MQLPPIPENELQRLATLRALNILDTDAEERFDRITRLTRRIFALPICVVTLVDANRQWFKSRQGLEVTETPRDISFCAHAINHDGVFIVHDALKDPRFQDNPLVTESPHIRFYAGYPLTIHGEYRVGTLCLIGNEPREFSDDDIETLTDLGQMVEGELISIAQNTLDPLTLISNRRGFELLAYQSLASCRRTNAEAALVFFDLDFFKEVNDSFGHRKGDQLLYDFAHILMAAFRESDVIARLGGDEFVVLLSFVHRDTVNFAVERFKLLLTQYNQQHPEQHPLDTSIGVAHWSPESDINLDDLLDMADRAMYREKAVHHSNKPE</sequence>
<feature type="domain" description="GGDEF" evidence="1">
    <location>
        <begin position="194"/>
        <end position="324"/>
    </location>
</feature>
<dbReference type="NCBIfam" id="TIGR00254">
    <property type="entry name" value="GGDEF"/>
    <property type="match status" value="1"/>
</dbReference>
<dbReference type="AlphaFoldDB" id="A0A5B8QVB1"/>
<dbReference type="InterPro" id="IPR003018">
    <property type="entry name" value="GAF"/>
</dbReference>
<dbReference type="Gene3D" id="3.30.450.40">
    <property type="match status" value="1"/>
</dbReference>
<gene>
    <name evidence="2" type="ORF">D0436_05630</name>
</gene>
<dbReference type="KEGG" id="sdeo:D0436_05630"/>
<organism evidence="2 3">
    <name type="scientific">Shewanella decolorationis</name>
    <dbReference type="NCBI Taxonomy" id="256839"/>
    <lineage>
        <taxon>Bacteria</taxon>
        <taxon>Pseudomonadati</taxon>
        <taxon>Pseudomonadota</taxon>
        <taxon>Gammaproteobacteria</taxon>
        <taxon>Alteromonadales</taxon>
        <taxon>Shewanellaceae</taxon>
        <taxon>Shewanella</taxon>
    </lineage>
</organism>
<dbReference type="SUPFAM" id="SSF55781">
    <property type="entry name" value="GAF domain-like"/>
    <property type="match status" value="1"/>
</dbReference>
<dbReference type="PROSITE" id="PS50887">
    <property type="entry name" value="GGDEF"/>
    <property type="match status" value="1"/>
</dbReference>
<dbReference type="PANTHER" id="PTHR43102:SF2">
    <property type="entry name" value="GAF DOMAIN-CONTAINING PROTEIN"/>
    <property type="match status" value="1"/>
</dbReference>
<dbReference type="SMART" id="SM00065">
    <property type="entry name" value="GAF"/>
    <property type="match status" value="1"/>
</dbReference>
<dbReference type="InterPro" id="IPR043128">
    <property type="entry name" value="Rev_trsase/Diguanyl_cyclase"/>
</dbReference>
<dbReference type="CDD" id="cd01949">
    <property type="entry name" value="GGDEF"/>
    <property type="match status" value="1"/>
</dbReference>
<accession>A0A5B8QVB1</accession>
<dbReference type="SUPFAM" id="SSF55073">
    <property type="entry name" value="Nucleotide cyclase"/>
    <property type="match status" value="1"/>
</dbReference>
<reference evidence="2 3" key="1">
    <citation type="journal article" date="2019" name="Ecotoxicol. Environ. Saf.">
        <title>Microbial characterization of heavy metal resistant bacterial strains isolated from an electroplating wastewater treatment plant.</title>
        <authorList>
            <person name="Cai X."/>
            <person name="Zheng X."/>
            <person name="Zhang D."/>
            <person name="Iqbal W."/>
            <person name="Liu C."/>
            <person name="Yang B."/>
            <person name="Zhao X."/>
            <person name="Lu X."/>
            <person name="Mao Y."/>
        </authorList>
    </citation>
    <scope>NUCLEOTIDE SEQUENCE [LARGE SCALE GENOMIC DNA]</scope>
    <source>
        <strain evidence="2 3">Ni1-3</strain>
    </source>
</reference>
<evidence type="ECO:0000259" key="1">
    <source>
        <dbReference type="PROSITE" id="PS50887"/>
    </source>
</evidence>
<dbReference type="InterPro" id="IPR000160">
    <property type="entry name" value="GGDEF_dom"/>
</dbReference>
<dbReference type="EMBL" id="CP031775">
    <property type="protein sequence ID" value="QDZ90002.1"/>
    <property type="molecule type" value="Genomic_DNA"/>
</dbReference>
<dbReference type="Proteomes" id="UP000321124">
    <property type="component" value="Chromosome"/>
</dbReference>